<dbReference type="HOGENOM" id="CLU_2782870_0_0_1"/>
<feature type="non-terminal residue" evidence="1">
    <location>
        <position position="1"/>
    </location>
</feature>
<sequence>YAILTEDAEQLAAIEYTPGNHLVKHFLEADWKVVGSSVLGWPGFLYAHDKICRAIYDGSWGENAVATRT</sequence>
<accession>A0A0D0DDT5</accession>
<keyword evidence="2" id="KW-1185">Reference proteome</keyword>
<evidence type="ECO:0000313" key="1">
    <source>
        <dbReference type="EMBL" id="KIK82516.1"/>
    </source>
</evidence>
<dbReference type="Proteomes" id="UP000054538">
    <property type="component" value="Unassembled WGS sequence"/>
</dbReference>
<dbReference type="AlphaFoldDB" id="A0A0D0DDT5"/>
<reference evidence="1 2" key="1">
    <citation type="submission" date="2014-04" db="EMBL/GenBank/DDBJ databases">
        <authorList>
            <consortium name="DOE Joint Genome Institute"/>
            <person name="Kuo A."/>
            <person name="Kohler A."/>
            <person name="Jargeat P."/>
            <person name="Nagy L.G."/>
            <person name="Floudas D."/>
            <person name="Copeland A."/>
            <person name="Barry K.W."/>
            <person name="Cichocki N."/>
            <person name="Veneault-Fourrey C."/>
            <person name="LaButti K."/>
            <person name="Lindquist E.A."/>
            <person name="Lipzen A."/>
            <person name="Lundell T."/>
            <person name="Morin E."/>
            <person name="Murat C."/>
            <person name="Sun H."/>
            <person name="Tunlid A."/>
            <person name="Henrissat B."/>
            <person name="Grigoriev I.V."/>
            <person name="Hibbett D.S."/>
            <person name="Martin F."/>
            <person name="Nordberg H.P."/>
            <person name="Cantor M.N."/>
            <person name="Hua S.X."/>
        </authorList>
    </citation>
    <scope>NUCLEOTIDE SEQUENCE [LARGE SCALE GENOMIC DNA]</scope>
    <source>
        <strain evidence="1 2">Ve08.2h10</strain>
    </source>
</reference>
<evidence type="ECO:0000313" key="2">
    <source>
        <dbReference type="Proteomes" id="UP000054538"/>
    </source>
</evidence>
<reference evidence="2" key="2">
    <citation type="submission" date="2015-01" db="EMBL/GenBank/DDBJ databases">
        <title>Evolutionary Origins and Diversification of the Mycorrhizal Mutualists.</title>
        <authorList>
            <consortium name="DOE Joint Genome Institute"/>
            <consortium name="Mycorrhizal Genomics Consortium"/>
            <person name="Kohler A."/>
            <person name="Kuo A."/>
            <person name="Nagy L.G."/>
            <person name="Floudas D."/>
            <person name="Copeland A."/>
            <person name="Barry K.W."/>
            <person name="Cichocki N."/>
            <person name="Veneault-Fourrey C."/>
            <person name="LaButti K."/>
            <person name="Lindquist E.A."/>
            <person name="Lipzen A."/>
            <person name="Lundell T."/>
            <person name="Morin E."/>
            <person name="Murat C."/>
            <person name="Riley R."/>
            <person name="Ohm R."/>
            <person name="Sun H."/>
            <person name="Tunlid A."/>
            <person name="Henrissat B."/>
            <person name="Grigoriev I.V."/>
            <person name="Hibbett D.S."/>
            <person name="Martin F."/>
        </authorList>
    </citation>
    <scope>NUCLEOTIDE SEQUENCE [LARGE SCALE GENOMIC DNA]</scope>
    <source>
        <strain evidence="2">Ve08.2h10</strain>
    </source>
</reference>
<protein>
    <submittedName>
        <fullName evidence="1">Unplaced genomic scaffold scaffold_798, whole genome shotgun sequence</fullName>
    </submittedName>
</protein>
<dbReference type="EMBL" id="KN825620">
    <property type="protein sequence ID" value="KIK82516.1"/>
    <property type="molecule type" value="Genomic_DNA"/>
</dbReference>
<name>A0A0D0DDT5_9AGAM</name>
<proteinExistence type="predicted"/>
<gene>
    <name evidence="1" type="ORF">PAXRUDRAFT_153674</name>
</gene>
<dbReference type="InParanoid" id="A0A0D0DDT5"/>
<organism evidence="1 2">
    <name type="scientific">Paxillus rubicundulus Ve08.2h10</name>
    <dbReference type="NCBI Taxonomy" id="930991"/>
    <lineage>
        <taxon>Eukaryota</taxon>
        <taxon>Fungi</taxon>
        <taxon>Dikarya</taxon>
        <taxon>Basidiomycota</taxon>
        <taxon>Agaricomycotina</taxon>
        <taxon>Agaricomycetes</taxon>
        <taxon>Agaricomycetidae</taxon>
        <taxon>Boletales</taxon>
        <taxon>Paxilineae</taxon>
        <taxon>Paxillaceae</taxon>
        <taxon>Paxillus</taxon>
    </lineage>
</organism>